<dbReference type="Pfam" id="PF02525">
    <property type="entry name" value="Flavodoxin_2"/>
    <property type="match status" value="1"/>
</dbReference>
<name>A0A3B4TX26_SERDU</name>
<dbReference type="Gene3D" id="3.40.50.360">
    <property type="match status" value="1"/>
</dbReference>
<dbReference type="InterPro" id="IPR003680">
    <property type="entry name" value="Flavodoxin_fold"/>
</dbReference>
<dbReference type="SUPFAM" id="SSF52218">
    <property type="entry name" value="Flavoproteins"/>
    <property type="match status" value="1"/>
</dbReference>
<proteinExistence type="inferred from homology"/>
<protein>
    <recommendedName>
        <fullName evidence="3">Flavodoxin-like fold domain-containing protein</fullName>
    </recommendedName>
</protein>
<evidence type="ECO:0000256" key="2">
    <source>
        <dbReference type="ARBA" id="ARBA00023002"/>
    </source>
</evidence>
<comment type="similarity">
    <text evidence="1">Belongs to the NAD(P)H dehydrogenase (quinone) family.</text>
</comment>
<reference evidence="4" key="2">
    <citation type="submission" date="2025-09" db="UniProtKB">
        <authorList>
            <consortium name="Ensembl"/>
        </authorList>
    </citation>
    <scope>IDENTIFICATION</scope>
</reference>
<dbReference type="GO" id="GO:0003955">
    <property type="term" value="F:NAD(P)H dehydrogenase (quinone) activity"/>
    <property type="evidence" value="ECO:0007669"/>
    <property type="project" value="TreeGrafter"/>
</dbReference>
<evidence type="ECO:0000259" key="3">
    <source>
        <dbReference type="Pfam" id="PF02525"/>
    </source>
</evidence>
<dbReference type="AlphaFoldDB" id="A0A3B4TX26"/>
<dbReference type="Proteomes" id="UP000261420">
    <property type="component" value="Unplaced"/>
</dbReference>
<dbReference type="InterPro" id="IPR051545">
    <property type="entry name" value="NAD(P)H_dehydrogenase_qn"/>
</dbReference>
<feature type="domain" description="Flavodoxin-like fold" evidence="3">
    <location>
        <begin position="32"/>
        <end position="95"/>
    </location>
</feature>
<dbReference type="GeneTree" id="ENSGT00940000156563"/>
<accession>A0A3B4TX26</accession>
<keyword evidence="2" id="KW-0560">Oxidoreductase</keyword>
<dbReference type="Ensembl" id="ENSSDUT00000010805.1">
    <property type="protein sequence ID" value="ENSSDUP00000010607.1"/>
    <property type="gene ID" value="ENSSDUG00000007762.1"/>
</dbReference>
<evidence type="ECO:0000313" key="5">
    <source>
        <dbReference type="Proteomes" id="UP000261420"/>
    </source>
</evidence>
<dbReference type="STRING" id="41447.ENSSDUP00000010607"/>
<evidence type="ECO:0000313" key="4">
    <source>
        <dbReference type="Ensembl" id="ENSSDUP00000010607.1"/>
    </source>
</evidence>
<dbReference type="GO" id="GO:0005829">
    <property type="term" value="C:cytosol"/>
    <property type="evidence" value="ECO:0007669"/>
    <property type="project" value="TreeGrafter"/>
</dbReference>
<evidence type="ECO:0000256" key="1">
    <source>
        <dbReference type="ARBA" id="ARBA00006252"/>
    </source>
</evidence>
<organism evidence="4 5">
    <name type="scientific">Seriola dumerili</name>
    <name type="common">Greater amberjack</name>
    <name type="synonym">Caranx dumerili</name>
    <dbReference type="NCBI Taxonomy" id="41447"/>
    <lineage>
        <taxon>Eukaryota</taxon>
        <taxon>Metazoa</taxon>
        <taxon>Chordata</taxon>
        <taxon>Craniata</taxon>
        <taxon>Vertebrata</taxon>
        <taxon>Euteleostomi</taxon>
        <taxon>Actinopterygii</taxon>
        <taxon>Neopterygii</taxon>
        <taxon>Teleostei</taxon>
        <taxon>Neoteleostei</taxon>
        <taxon>Acanthomorphata</taxon>
        <taxon>Carangaria</taxon>
        <taxon>Carangiformes</taxon>
        <taxon>Carangidae</taxon>
        <taxon>Seriola</taxon>
    </lineage>
</organism>
<dbReference type="InterPro" id="IPR029039">
    <property type="entry name" value="Flavoprotein-like_sf"/>
</dbReference>
<dbReference type="PANTHER" id="PTHR10204">
    <property type="entry name" value="NAD P H OXIDOREDUCTASE-RELATED"/>
    <property type="match status" value="1"/>
</dbReference>
<dbReference type="PANTHER" id="PTHR10204:SF34">
    <property type="entry name" value="NAD(P)H DEHYDROGENASE [QUINONE] 1 ISOFORM 1"/>
    <property type="match status" value="1"/>
</dbReference>
<keyword evidence="5" id="KW-1185">Reference proteome</keyword>
<sequence>MSNTACTLKLQASYFQPYSDLRGKTGNAKHFGYAEETKLAWEEGKLSTDIIEEQRKVTEADLIIFQFSMYWFTVPAITKGWFDWVLTLGFAYSQDTSDTAMESSRARKPCCLSPLVLMSPCSEQLAMHDLKFASALKAVEDVFPFSAQLTVLLLLKENLRPYGASEAWGVVGNQTNKQKKKRKKQTTLLSLCSDMTGTHRTDGY</sequence>
<reference evidence="4" key="1">
    <citation type="submission" date="2025-08" db="UniProtKB">
        <authorList>
            <consortium name="Ensembl"/>
        </authorList>
    </citation>
    <scope>IDENTIFICATION</scope>
</reference>